<evidence type="ECO:0000256" key="1">
    <source>
        <dbReference type="SAM" id="SignalP"/>
    </source>
</evidence>
<comment type="caution">
    <text evidence="2">The sequence shown here is derived from an EMBL/GenBank/DDBJ whole genome shotgun (WGS) entry which is preliminary data.</text>
</comment>
<gene>
    <name evidence="2" type="primary">Acey_s0112.g333</name>
    <name evidence="2" type="ORF">Y032_0112g333</name>
</gene>
<dbReference type="Proteomes" id="UP000024635">
    <property type="component" value="Unassembled WGS sequence"/>
</dbReference>
<feature type="chain" id="PRO_5001490882" description="Secreted protein" evidence="1">
    <location>
        <begin position="19"/>
        <end position="107"/>
    </location>
</feature>
<evidence type="ECO:0008006" key="4">
    <source>
        <dbReference type="Google" id="ProtNLM"/>
    </source>
</evidence>
<evidence type="ECO:0000313" key="3">
    <source>
        <dbReference type="Proteomes" id="UP000024635"/>
    </source>
</evidence>
<protein>
    <recommendedName>
        <fullName evidence="4">Secreted protein</fullName>
    </recommendedName>
</protein>
<dbReference type="OrthoDB" id="5865326at2759"/>
<keyword evidence="3" id="KW-1185">Reference proteome</keyword>
<sequence>MRIFTALMLPILLCGADSRTIFHSDAQKLETFQMQCLRRVLGITLQGLVQNEDIRRRCCDQPPAAAEIRKRWLKGFGHLCRMEPSRLPHELSWRVRPTGWKIQRNAS</sequence>
<proteinExistence type="predicted"/>
<keyword evidence="1" id="KW-0732">Signal</keyword>
<name>A0A016TE01_9BILA</name>
<dbReference type="AlphaFoldDB" id="A0A016TE01"/>
<feature type="signal peptide" evidence="1">
    <location>
        <begin position="1"/>
        <end position="18"/>
    </location>
</feature>
<organism evidence="2 3">
    <name type="scientific">Ancylostoma ceylanicum</name>
    <dbReference type="NCBI Taxonomy" id="53326"/>
    <lineage>
        <taxon>Eukaryota</taxon>
        <taxon>Metazoa</taxon>
        <taxon>Ecdysozoa</taxon>
        <taxon>Nematoda</taxon>
        <taxon>Chromadorea</taxon>
        <taxon>Rhabditida</taxon>
        <taxon>Rhabditina</taxon>
        <taxon>Rhabditomorpha</taxon>
        <taxon>Strongyloidea</taxon>
        <taxon>Ancylostomatidae</taxon>
        <taxon>Ancylostomatinae</taxon>
        <taxon>Ancylostoma</taxon>
    </lineage>
</organism>
<evidence type="ECO:0000313" key="2">
    <source>
        <dbReference type="EMBL" id="EYC00912.1"/>
    </source>
</evidence>
<dbReference type="EMBL" id="JARK01001448">
    <property type="protein sequence ID" value="EYC00912.1"/>
    <property type="molecule type" value="Genomic_DNA"/>
</dbReference>
<reference evidence="3" key="1">
    <citation type="journal article" date="2015" name="Nat. Genet.">
        <title>The genome and transcriptome of the zoonotic hookworm Ancylostoma ceylanicum identify infection-specific gene families.</title>
        <authorList>
            <person name="Schwarz E.M."/>
            <person name="Hu Y."/>
            <person name="Antoshechkin I."/>
            <person name="Miller M.M."/>
            <person name="Sternberg P.W."/>
            <person name="Aroian R.V."/>
        </authorList>
    </citation>
    <scope>NUCLEOTIDE SEQUENCE</scope>
    <source>
        <strain evidence="3">HY135</strain>
    </source>
</reference>
<accession>A0A016TE01</accession>